<reference evidence="5" key="2">
    <citation type="submission" date="2018-04" db="EMBL/GenBank/DDBJ databases">
        <title>OnivRS2 (Oryza nivara Reference Sequence Version 2).</title>
        <authorList>
            <person name="Zhang J."/>
            <person name="Kudrna D."/>
            <person name="Lee S."/>
            <person name="Talag J."/>
            <person name="Rajasekar S."/>
            <person name="Welchert J."/>
            <person name="Hsing Y.-I."/>
            <person name="Wing R.A."/>
        </authorList>
    </citation>
    <scope>NUCLEOTIDE SEQUENCE [LARGE SCALE GENOMIC DNA]</scope>
    <source>
        <strain evidence="5">SL10</strain>
    </source>
</reference>
<accession>A0A0E0IN26</accession>
<evidence type="ECO:0000313" key="5">
    <source>
        <dbReference type="EnsemblPlants" id="ONIVA09G19280.1"/>
    </source>
</evidence>
<dbReference type="eggNOG" id="KOG3444">
    <property type="taxonomic scope" value="Eukaryota"/>
</dbReference>
<dbReference type="GO" id="GO:0006888">
    <property type="term" value="P:endoplasmic reticulum to Golgi vesicle-mediated transport"/>
    <property type="evidence" value="ECO:0007669"/>
    <property type="project" value="InterPro"/>
</dbReference>
<dbReference type="HOGENOM" id="CLU_995237_0_0_1"/>
<dbReference type="Pfam" id="PF04628">
    <property type="entry name" value="Sedlin_N"/>
    <property type="match status" value="1"/>
</dbReference>
<dbReference type="CDD" id="cd14854">
    <property type="entry name" value="TRAPPC2L"/>
    <property type="match status" value="1"/>
</dbReference>
<evidence type="ECO:0000259" key="4">
    <source>
        <dbReference type="Pfam" id="PF06916"/>
    </source>
</evidence>
<dbReference type="InterPro" id="IPR011012">
    <property type="entry name" value="Longin-like_dom_sf"/>
</dbReference>
<dbReference type="InterPro" id="IPR044760">
    <property type="entry name" value="TRAPPC2L"/>
</dbReference>
<dbReference type="Gramene" id="ONIVA09G19280.1">
    <property type="protein sequence ID" value="ONIVA09G19280.1"/>
    <property type="gene ID" value="ONIVA09G19280"/>
</dbReference>
<dbReference type="InterPro" id="IPR006722">
    <property type="entry name" value="Sedlin"/>
</dbReference>
<dbReference type="Pfam" id="PF06916">
    <property type="entry name" value="FAM210A-B_dom"/>
    <property type="match status" value="1"/>
</dbReference>
<dbReference type="EnsemblPlants" id="ONIVA09G19280.1">
    <property type="protein sequence ID" value="ONIVA09G19280.1"/>
    <property type="gene ID" value="ONIVA09G19280"/>
</dbReference>
<dbReference type="AlphaFoldDB" id="A0A0E0IN26"/>
<dbReference type="PANTHER" id="PTHR12403">
    <property type="entry name" value="TRAFFICKING PROTEIN PARTICLE COMPLEX SUBUNIT 2"/>
    <property type="match status" value="1"/>
</dbReference>
<comment type="similarity">
    <text evidence="1">Belongs to the TRAPP small subunits family. Sedlin subfamily.</text>
</comment>
<evidence type="ECO:0000256" key="3">
    <source>
        <dbReference type="SAM" id="MobiDB-lite"/>
    </source>
</evidence>
<protein>
    <recommendedName>
        <fullName evidence="2">Trafficking protein particle complex subunit 2-like protein</fullName>
    </recommendedName>
</protein>
<proteinExistence type="inferred from homology"/>
<dbReference type="InterPro" id="IPR009688">
    <property type="entry name" value="FAM210A/B-like_dom"/>
</dbReference>
<dbReference type="STRING" id="4536.A0A0E0IN26"/>
<dbReference type="SUPFAM" id="SSF64356">
    <property type="entry name" value="SNARE-like"/>
    <property type="match status" value="1"/>
</dbReference>
<reference evidence="5" key="1">
    <citation type="submission" date="2015-04" db="UniProtKB">
        <authorList>
            <consortium name="EnsemblPlants"/>
        </authorList>
    </citation>
    <scope>IDENTIFICATION</scope>
    <source>
        <strain evidence="5">SL10</strain>
    </source>
</reference>
<feature type="compositionally biased region" description="Polar residues" evidence="3">
    <location>
        <begin position="137"/>
        <end position="151"/>
    </location>
</feature>
<organism evidence="5">
    <name type="scientific">Oryza nivara</name>
    <name type="common">Indian wild rice</name>
    <name type="synonym">Oryza sativa f. spontanea</name>
    <dbReference type="NCBI Taxonomy" id="4536"/>
    <lineage>
        <taxon>Eukaryota</taxon>
        <taxon>Viridiplantae</taxon>
        <taxon>Streptophyta</taxon>
        <taxon>Embryophyta</taxon>
        <taxon>Tracheophyta</taxon>
        <taxon>Spermatophyta</taxon>
        <taxon>Magnoliopsida</taxon>
        <taxon>Liliopsida</taxon>
        <taxon>Poales</taxon>
        <taxon>Poaceae</taxon>
        <taxon>BOP clade</taxon>
        <taxon>Oryzoideae</taxon>
        <taxon>Oryzeae</taxon>
        <taxon>Oryzinae</taxon>
        <taxon>Oryza</taxon>
    </lineage>
</organism>
<sequence>MTFAARMKELMRKYGKVAIGVHLSVSCASITGLYVAIDNNVDVDAIFRRIGISPSGGVAGDEAAETPTPSAAVPEEAPPRNRTRELVASSGGALALALMCNKALLPVRVPVTLALTPPVARFLARWKLICTRARPSGPTTDLTSTPTVVDSSSREFRGNNAPPSAVRRPPSPATDRPSTLAGNMIVCVAVVGHQNNPLYLQSFTEADDALKLHHVVHCSLDVIDERVNNPKRNAPALNETFLGLLYPTENYKVYGYLTNTKVKFIMVTTDLDVKDADARNFFRKFHAAYVDAVSNPFHVPGKKIASRSFGARVSTIVKSFGSGTTA</sequence>
<dbReference type="eggNOG" id="KOG4526">
    <property type="taxonomic scope" value="Eukaryota"/>
</dbReference>
<feature type="domain" description="DUF1279" evidence="4">
    <location>
        <begin position="6"/>
        <end position="117"/>
    </location>
</feature>
<feature type="region of interest" description="Disordered" evidence="3">
    <location>
        <begin position="135"/>
        <end position="177"/>
    </location>
</feature>
<feature type="region of interest" description="Disordered" evidence="3">
    <location>
        <begin position="58"/>
        <end position="82"/>
    </location>
</feature>
<keyword evidence="6" id="KW-1185">Reference proteome</keyword>
<evidence type="ECO:0000313" key="6">
    <source>
        <dbReference type="Proteomes" id="UP000006591"/>
    </source>
</evidence>
<evidence type="ECO:0000256" key="2">
    <source>
        <dbReference type="ARBA" id="ARBA00024408"/>
    </source>
</evidence>
<dbReference type="Proteomes" id="UP000006591">
    <property type="component" value="Chromosome 9"/>
</dbReference>
<dbReference type="GO" id="GO:0005737">
    <property type="term" value="C:cytoplasm"/>
    <property type="evidence" value="ECO:0007669"/>
    <property type="project" value="GOC"/>
</dbReference>
<name>A0A0E0IN26_ORYNI</name>
<dbReference type="Gene3D" id="3.30.450.70">
    <property type="match status" value="1"/>
</dbReference>
<dbReference type="PROSITE" id="PS51257">
    <property type="entry name" value="PROKAR_LIPOPROTEIN"/>
    <property type="match status" value="1"/>
</dbReference>
<evidence type="ECO:0000256" key="1">
    <source>
        <dbReference type="ARBA" id="ARBA00006626"/>
    </source>
</evidence>